<dbReference type="InterPro" id="IPR050410">
    <property type="entry name" value="CCR4/nocturin_mRNA_transcr"/>
</dbReference>
<dbReference type="EMBL" id="LSDK01000030">
    <property type="protein sequence ID" value="KXB77685.1"/>
    <property type="molecule type" value="Genomic_DNA"/>
</dbReference>
<name>A0A134BCL8_9PORP</name>
<protein>
    <submittedName>
        <fullName evidence="3">Endonuclease/exonuclease/phosphatase family protein</fullName>
    </submittedName>
</protein>
<keyword evidence="3" id="KW-0269">Exonuclease</keyword>
<dbReference type="Proteomes" id="UP000070224">
    <property type="component" value="Unassembled WGS sequence"/>
</dbReference>
<dbReference type="Pfam" id="PF03372">
    <property type="entry name" value="Exo_endo_phos"/>
    <property type="match status" value="1"/>
</dbReference>
<keyword evidence="3" id="KW-0378">Hydrolase</keyword>
<evidence type="ECO:0000259" key="2">
    <source>
        <dbReference type="Pfam" id="PF03372"/>
    </source>
</evidence>
<dbReference type="RefSeq" id="WP_060934960.1">
    <property type="nucleotide sequence ID" value="NZ_KQ960419.1"/>
</dbReference>
<proteinExistence type="predicted"/>
<keyword evidence="4" id="KW-1185">Reference proteome</keyword>
<comment type="caution">
    <text evidence="3">The sequence shown here is derived from an EMBL/GenBank/DDBJ whole genome shotgun (WGS) entry which is preliminary data.</text>
</comment>
<dbReference type="GO" id="GO:0004519">
    <property type="term" value="F:endonuclease activity"/>
    <property type="evidence" value="ECO:0007669"/>
    <property type="project" value="UniProtKB-KW"/>
</dbReference>
<dbReference type="PANTHER" id="PTHR12121:SF36">
    <property type="entry name" value="ENDONUCLEASE_EXONUCLEASE_PHOSPHATASE DOMAIN-CONTAINING PROTEIN"/>
    <property type="match status" value="1"/>
</dbReference>
<accession>A0A134BCL8</accession>
<evidence type="ECO:0000313" key="4">
    <source>
        <dbReference type="Proteomes" id="UP000070224"/>
    </source>
</evidence>
<feature type="chain" id="PRO_5007462356" evidence="1">
    <location>
        <begin position="20"/>
        <end position="324"/>
    </location>
</feature>
<keyword evidence="1" id="KW-0732">Signal</keyword>
<dbReference type="InterPro" id="IPR036691">
    <property type="entry name" value="Endo/exonu/phosph_ase_sf"/>
</dbReference>
<dbReference type="Gene3D" id="3.60.10.10">
    <property type="entry name" value="Endonuclease/exonuclease/phosphatase"/>
    <property type="match status" value="1"/>
</dbReference>
<evidence type="ECO:0000256" key="1">
    <source>
        <dbReference type="SAM" id="SignalP"/>
    </source>
</evidence>
<dbReference type="GO" id="GO:0000175">
    <property type="term" value="F:3'-5'-RNA exonuclease activity"/>
    <property type="evidence" value="ECO:0007669"/>
    <property type="project" value="TreeGrafter"/>
</dbReference>
<gene>
    <name evidence="3" type="ORF">HMPREF3185_00442</name>
</gene>
<feature type="signal peptide" evidence="1">
    <location>
        <begin position="1"/>
        <end position="19"/>
    </location>
</feature>
<dbReference type="CDD" id="cd09083">
    <property type="entry name" value="EEP-1"/>
    <property type="match status" value="1"/>
</dbReference>
<dbReference type="STRING" id="322095.HMPREF3185_00442"/>
<dbReference type="InterPro" id="IPR005135">
    <property type="entry name" value="Endo/exonuclease/phosphatase"/>
</dbReference>
<dbReference type="AlphaFoldDB" id="A0A134BCL8"/>
<keyword evidence="3" id="KW-0540">Nuclease</keyword>
<keyword evidence="3" id="KW-0255">Endonuclease</keyword>
<organism evidence="3 4">
    <name type="scientific">Porphyromonas somerae</name>
    <dbReference type="NCBI Taxonomy" id="322095"/>
    <lineage>
        <taxon>Bacteria</taxon>
        <taxon>Pseudomonadati</taxon>
        <taxon>Bacteroidota</taxon>
        <taxon>Bacteroidia</taxon>
        <taxon>Bacteroidales</taxon>
        <taxon>Porphyromonadaceae</taxon>
        <taxon>Porphyromonas</taxon>
    </lineage>
</organism>
<dbReference type="PANTHER" id="PTHR12121">
    <property type="entry name" value="CARBON CATABOLITE REPRESSOR PROTEIN 4"/>
    <property type="match status" value="1"/>
</dbReference>
<sequence length="324" mass="36923">MKRLFTLALSLVAVLGVQAQELLVGTYNVRYQNESDAKQGNGWSQRCPVICDILSYESPDIFGTQEAKVGQIHDLLKGLPEYDYIGVARDDGREEGEYSAIFYHKGRLKKIRSGNFWLSETPDRPALGWDAACIRICTWGEFEDLRTHQRLYFFNLHLDHVGRRARMESARLVMSRIRSLVPAGASHILTGDFNVDQTDEVYGLLTSTALLRDSYAIAERKLAPNGTFNAFDTELKTPSRIDHIFVSPDYRVLRYAVRTDSYWTEREDATEEGSSQAPAEVRLKKHVRRAPSDHYPVFARLSYDKDAECGTAHISRKRTAPQKR</sequence>
<feature type="domain" description="Endonuclease/exonuclease/phosphatase" evidence="2">
    <location>
        <begin position="26"/>
        <end position="294"/>
    </location>
</feature>
<reference evidence="4" key="1">
    <citation type="submission" date="2016-01" db="EMBL/GenBank/DDBJ databases">
        <authorList>
            <person name="Mitreva M."/>
            <person name="Pepin K.H."/>
            <person name="Mihindukulasuriya K.A."/>
            <person name="Fulton R."/>
            <person name="Fronick C."/>
            <person name="O'Laughlin M."/>
            <person name="Miner T."/>
            <person name="Herter B."/>
            <person name="Rosa B.A."/>
            <person name="Cordes M."/>
            <person name="Tomlinson C."/>
            <person name="Wollam A."/>
            <person name="Palsikar V.B."/>
            <person name="Mardis E.R."/>
            <person name="Wilson R.K."/>
        </authorList>
    </citation>
    <scope>NUCLEOTIDE SEQUENCE [LARGE SCALE GENOMIC DNA]</scope>
    <source>
        <strain evidence="4">KA00683</strain>
    </source>
</reference>
<dbReference type="PATRIC" id="fig|322095.3.peg.437"/>
<dbReference type="OrthoDB" id="9793162at2"/>
<dbReference type="SUPFAM" id="SSF56219">
    <property type="entry name" value="DNase I-like"/>
    <property type="match status" value="1"/>
</dbReference>
<evidence type="ECO:0000313" key="3">
    <source>
        <dbReference type="EMBL" id="KXB77685.1"/>
    </source>
</evidence>